<evidence type="ECO:0000313" key="4">
    <source>
        <dbReference type="Proteomes" id="UP000732105"/>
    </source>
</evidence>
<evidence type="ECO:0000259" key="2">
    <source>
        <dbReference type="Pfam" id="PF13649"/>
    </source>
</evidence>
<reference evidence="3 4" key="1">
    <citation type="submission" date="2018-12" db="EMBL/GenBank/DDBJ databases">
        <title>Marinifilum JC070 sp. nov., a marine bacterium isolated from Yongle Blue Hole in the South China Sea.</title>
        <authorList>
            <person name="Fu T."/>
        </authorList>
    </citation>
    <scope>NUCLEOTIDE SEQUENCE [LARGE SCALE GENOMIC DNA]</scope>
    <source>
        <strain evidence="3 4">JC070</strain>
    </source>
</reference>
<accession>A0ABX1WU76</accession>
<dbReference type="GO" id="GO:0008168">
    <property type="term" value="F:methyltransferase activity"/>
    <property type="evidence" value="ECO:0007669"/>
    <property type="project" value="UniProtKB-KW"/>
</dbReference>
<dbReference type="Gene3D" id="2.20.25.110">
    <property type="entry name" value="S-adenosyl-L-methionine-dependent methyltransferases"/>
    <property type="match status" value="1"/>
</dbReference>
<dbReference type="InterPro" id="IPR029063">
    <property type="entry name" value="SAM-dependent_MTases_sf"/>
</dbReference>
<dbReference type="InterPro" id="IPR041698">
    <property type="entry name" value="Methyltransf_25"/>
</dbReference>
<evidence type="ECO:0000313" key="3">
    <source>
        <dbReference type="EMBL" id="NOU59479.1"/>
    </source>
</evidence>
<dbReference type="PANTHER" id="PTHR43861">
    <property type="entry name" value="TRANS-ACONITATE 2-METHYLTRANSFERASE-RELATED"/>
    <property type="match status" value="1"/>
</dbReference>
<name>A0ABX1WU76_9BACT</name>
<keyword evidence="3" id="KW-0489">Methyltransferase</keyword>
<dbReference type="SUPFAM" id="SSF53335">
    <property type="entry name" value="S-adenosyl-L-methionine-dependent methyltransferases"/>
    <property type="match status" value="1"/>
</dbReference>
<sequence>MKLITGQGLLNFSDLEKITKKPKLFAKDDGNFWQDPYISEHLLYAHLDDDSDQGSRKYENIIQAVNWLCAYMKLPEDSKYLDLGCGPGLYSENFFGQGFEVTGIDFSENSIQYAKEQAAEFGYPINYLCKDYLEIDYENEFDVVSLIYGDLCVLSHQDRDKLLKKVYKALKPGGYLIFDVFTKYYFETREPDQSWYISEEDGFWSDQEHLLLQSHYKYKKEKVRLDKYTLIFKNGEMRTHHIWKHYFSVKRAIAMVEEHGFTAKDYWANLRGKPYEDGSPWIGMIAQKQ</sequence>
<protein>
    <submittedName>
        <fullName evidence="3">Class I SAM-dependent methyltransferase</fullName>
    </submittedName>
</protein>
<dbReference type="CDD" id="cd02440">
    <property type="entry name" value="AdoMet_MTases"/>
    <property type="match status" value="1"/>
</dbReference>
<dbReference type="Proteomes" id="UP000732105">
    <property type="component" value="Unassembled WGS sequence"/>
</dbReference>
<organism evidence="3 4">
    <name type="scientific">Marinifilum caeruleilacunae</name>
    <dbReference type="NCBI Taxonomy" id="2499076"/>
    <lineage>
        <taxon>Bacteria</taxon>
        <taxon>Pseudomonadati</taxon>
        <taxon>Bacteroidota</taxon>
        <taxon>Bacteroidia</taxon>
        <taxon>Marinilabiliales</taxon>
        <taxon>Marinifilaceae</taxon>
    </lineage>
</organism>
<comment type="caution">
    <text evidence="3">The sequence shown here is derived from an EMBL/GenBank/DDBJ whole genome shotgun (WGS) entry which is preliminary data.</text>
</comment>
<feature type="domain" description="Methyltransferase" evidence="2">
    <location>
        <begin position="81"/>
        <end position="174"/>
    </location>
</feature>
<evidence type="ECO:0000256" key="1">
    <source>
        <dbReference type="ARBA" id="ARBA00022679"/>
    </source>
</evidence>
<dbReference type="EMBL" id="RZNH01000008">
    <property type="protein sequence ID" value="NOU59479.1"/>
    <property type="molecule type" value="Genomic_DNA"/>
</dbReference>
<dbReference type="Gene3D" id="3.40.50.150">
    <property type="entry name" value="Vaccinia Virus protein VP39"/>
    <property type="match status" value="1"/>
</dbReference>
<dbReference type="Pfam" id="PF13649">
    <property type="entry name" value="Methyltransf_25"/>
    <property type="match status" value="1"/>
</dbReference>
<keyword evidence="4" id="KW-1185">Reference proteome</keyword>
<keyword evidence="1" id="KW-0808">Transferase</keyword>
<proteinExistence type="predicted"/>
<dbReference type="RefSeq" id="WP_171594757.1">
    <property type="nucleotide sequence ID" value="NZ_RZNH01000008.1"/>
</dbReference>
<dbReference type="GO" id="GO:0032259">
    <property type="term" value="P:methylation"/>
    <property type="evidence" value="ECO:0007669"/>
    <property type="project" value="UniProtKB-KW"/>
</dbReference>
<gene>
    <name evidence="3" type="ORF">ELS83_06590</name>
</gene>